<dbReference type="CDD" id="cd16922">
    <property type="entry name" value="HATPase_EvgS-ArcB-TorS-like"/>
    <property type="match status" value="1"/>
</dbReference>
<dbReference type="InterPro" id="IPR004358">
    <property type="entry name" value="Sig_transdc_His_kin-like_C"/>
</dbReference>
<dbReference type="PROSITE" id="PS50110">
    <property type="entry name" value="RESPONSE_REGULATORY"/>
    <property type="match status" value="1"/>
</dbReference>
<keyword evidence="5" id="KW-0808">Transferase</keyword>
<evidence type="ECO:0000259" key="13">
    <source>
        <dbReference type="PROSITE" id="PS50109"/>
    </source>
</evidence>
<dbReference type="Gene3D" id="3.40.50.2300">
    <property type="match status" value="1"/>
</dbReference>
<keyword evidence="18" id="KW-1185">Reference proteome</keyword>
<dbReference type="InterPro" id="IPR001610">
    <property type="entry name" value="PAC"/>
</dbReference>
<comment type="caution">
    <text evidence="17">The sequence shown here is derived from an EMBL/GenBank/DDBJ whole genome shotgun (WGS) entry which is preliminary data.</text>
</comment>
<dbReference type="PANTHER" id="PTHR43719:SF28">
    <property type="entry name" value="PEROXIDE STRESS-ACTIVATED HISTIDINE KINASE MAK1-RELATED"/>
    <property type="match status" value="1"/>
</dbReference>
<dbReference type="EMBL" id="JAPTGG010000001">
    <property type="protein sequence ID" value="MCZ0863629.1"/>
    <property type="molecule type" value="Genomic_DNA"/>
</dbReference>
<dbReference type="EC" id="2.7.13.3" evidence="3"/>
<dbReference type="Pfam" id="PF08447">
    <property type="entry name" value="PAS_3"/>
    <property type="match status" value="1"/>
</dbReference>
<evidence type="ECO:0000256" key="9">
    <source>
        <dbReference type="ARBA" id="ARBA00022840"/>
    </source>
</evidence>
<feature type="modified residue" description="4-aspartylphosphate" evidence="12">
    <location>
        <position position="613"/>
    </location>
</feature>
<dbReference type="Pfam" id="PF02518">
    <property type="entry name" value="HATPase_c"/>
    <property type="match status" value="1"/>
</dbReference>
<evidence type="ECO:0000256" key="8">
    <source>
        <dbReference type="ARBA" id="ARBA00022777"/>
    </source>
</evidence>
<dbReference type="InterPro" id="IPR036890">
    <property type="entry name" value="HATPase_C_sf"/>
</dbReference>
<comment type="subcellular location">
    <subcellularLocation>
        <location evidence="2">Membrane</location>
    </subcellularLocation>
</comment>
<dbReference type="Gene3D" id="3.30.565.10">
    <property type="entry name" value="Histidine kinase-like ATPase, C-terminal domain"/>
    <property type="match status" value="1"/>
</dbReference>
<keyword evidence="4 12" id="KW-0597">Phosphoprotein</keyword>
<evidence type="ECO:0000313" key="17">
    <source>
        <dbReference type="EMBL" id="MCZ0863629.1"/>
    </source>
</evidence>
<dbReference type="SMART" id="SM00388">
    <property type="entry name" value="HisKA"/>
    <property type="match status" value="1"/>
</dbReference>
<keyword evidence="8" id="KW-0418">Kinase</keyword>
<dbReference type="InterPro" id="IPR036097">
    <property type="entry name" value="HisK_dim/P_sf"/>
</dbReference>
<dbReference type="InterPro" id="IPR013655">
    <property type="entry name" value="PAS_fold_3"/>
</dbReference>
<dbReference type="InterPro" id="IPR001789">
    <property type="entry name" value="Sig_transdc_resp-reg_receiver"/>
</dbReference>
<dbReference type="NCBIfam" id="TIGR00229">
    <property type="entry name" value="sensory_box"/>
    <property type="match status" value="1"/>
</dbReference>
<dbReference type="RefSeq" id="WP_258329777.1">
    <property type="nucleotide sequence ID" value="NZ_JAPTGG010000001.1"/>
</dbReference>
<feature type="domain" description="PAS" evidence="15">
    <location>
        <begin position="32"/>
        <end position="80"/>
    </location>
</feature>
<keyword evidence="9 17" id="KW-0067">ATP-binding</keyword>
<dbReference type="InterPro" id="IPR003661">
    <property type="entry name" value="HisK_dim/P_dom"/>
</dbReference>
<dbReference type="SUPFAM" id="SSF47384">
    <property type="entry name" value="Homodimeric domain of signal transducing histidine kinase"/>
    <property type="match status" value="1"/>
</dbReference>
<keyword evidence="6" id="KW-0812">Transmembrane</keyword>
<keyword evidence="11" id="KW-0472">Membrane</keyword>
<accession>A0A9J6RI02</accession>
<feature type="domain" description="Histidine kinase" evidence="13">
    <location>
        <begin position="322"/>
        <end position="537"/>
    </location>
</feature>
<dbReference type="InterPro" id="IPR000700">
    <property type="entry name" value="PAS-assoc_C"/>
</dbReference>
<dbReference type="CDD" id="cd00082">
    <property type="entry name" value="HisKA"/>
    <property type="match status" value="1"/>
</dbReference>
<sequence length="684" mass="76061">MPNLPSQPISNTLFNKLPGAAYRCKNTQQRCMIEITDGIENLTGYKVDSFINQQLPLHSLIHPDDQEPSWQEIQQKLKHHNEYDIEYRIINKSGEIHYVWEHGVGIYQQGQLTELVGFISDLTPKTKQLEKTQQHQQLLLSLASSPHLAQGELIPFCETLSEQSAITLNVDRVGLWLINEQNDGIDLITLYQKNTHSHATNVTLYEKDYPEYFKAIRTGRGMDISDIAQDPRTQEFLKEYAPATGVTAMLDVSIRLAGEVIGVICNEVVGHARRWAVEDIAHANELADLTAQLIANKKQIEIENKIIAANASSKAKSQLLATISHEIRTPMNGVLGMVELLYATPLSQEQKNYLDTIRDSGSLLLTIINDVLDYSKLNAGKLQLLATATPVKELFTSVIWLLKQTHNKNVELILKQQGPLPEQLNLDKQRLKQVLMNLIANALKFTERGNITVSYGPIDDQQWFFSVTDTGIGIDPIAIPKLFEPFEQVVHHGEVIEGTGLGLSICKNIVNLMQGSIKASSVPGKGTEIVVTLPLEPAADNQLTTATHTTTDKLQATATSLKVLIADDNPTNRLVIEGLLKQCGIKPDLCSNGLEAIEMFQHNDGHYDLILMDCDMPIMDGFTASRKIRQLSNNAKQPHIAALTAHALSEFRQQAQEAGMNHYLTKPINISALKKLLGDLNNLS</sequence>
<dbReference type="GO" id="GO:0005524">
    <property type="term" value="F:ATP binding"/>
    <property type="evidence" value="ECO:0007669"/>
    <property type="project" value="UniProtKB-KW"/>
</dbReference>
<dbReference type="Pfam" id="PF00512">
    <property type="entry name" value="HisKA"/>
    <property type="match status" value="1"/>
</dbReference>
<dbReference type="SMART" id="SM00448">
    <property type="entry name" value="REC"/>
    <property type="match status" value="1"/>
</dbReference>
<dbReference type="InterPro" id="IPR050956">
    <property type="entry name" value="2C_system_His_kinase"/>
</dbReference>
<protein>
    <recommendedName>
        <fullName evidence="3">histidine kinase</fullName>
        <ecNumber evidence="3">2.7.13.3</ecNumber>
    </recommendedName>
</protein>
<dbReference type="SMART" id="SM00065">
    <property type="entry name" value="GAF"/>
    <property type="match status" value="1"/>
</dbReference>
<dbReference type="SUPFAM" id="SSF55785">
    <property type="entry name" value="PYP-like sensor domain (PAS domain)"/>
    <property type="match status" value="1"/>
</dbReference>
<dbReference type="Gene3D" id="3.30.450.20">
    <property type="entry name" value="PAS domain"/>
    <property type="match status" value="1"/>
</dbReference>
<dbReference type="InterPro" id="IPR003594">
    <property type="entry name" value="HATPase_dom"/>
</dbReference>
<evidence type="ECO:0000256" key="2">
    <source>
        <dbReference type="ARBA" id="ARBA00004370"/>
    </source>
</evidence>
<dbReference type="PROSITE" id="PS50112">
    <property type="entry name" value="PAS"/>
    <property type="match status" value="1"/>
</dbReference>
<dbReference type="Proteomes" id="UP001069090">
    <property type="component" value="Unassembled WGS sequence"/>
</dbReference>
<evidence type="ECO:0000259" key="15">
    <source>
        <dbReference type="PROSITE" id="PS50112"/>
    </source>
</evidence>
<dbReference type="Pfam" id="PF00072">
    <property type="entry name" value="Response_reg"/>
    <property type="match status" value="1"/>
</dbReference>
<dbReference type="PRINTS" id="PR00344">
    <property type="entry name" value="BCTRLSENSOR"/>
</dbReference>
<evidence type="ECO:0000256" key="11">
    <source>
        <dbReference type="ARBA" id="ARBA00023136"/>
    </source>
</evidence>
<feature type="domain" description="PAC" evidence="16">
    <location>
        <begin position="83"/>
        <end position="134"/>
    </location>
</feature>
<dbReference type="InterPro" id="IPR005467">
    <property type="entry name" value="His_kinase_dom"/>
</dbReference>
<evidence type="ECO:0000313" key="18">
    <source>
        <dbReference type="Proteomes" id="UP001069090"/>
    </source>
</evidence>
<evidence type="ECO:0000256" key="6">
    <source>
        <dbReference type="ARBA" id="ARBA00022692"/>
    </source>
</evidence>
<proteinExistence type="predicted"/>
<dbReference type="AlphaFoldDB" id="A0A9J6RI02"/>
<dbReference type="SMART" id="SM00086">
    <property type="entry name" value="PAC"/>
    <property type="match status" value="1"/>
</dbReference>
<evidence type="ECO:0000256" key="10">
    <source>
        <dbReference type="ARBA" id="ARBA00022989"/>
    </source>
</evidence>
<dbReference type="PANTHER" id="PTHR43719">
    <property type="entry name" value="TWO-COMPONENT HISTIDINE KINASE"/>
    <property type="match status" value="1"/>
</dbReference>
<dbReference type="InterPro" id="IPR003018">
    <property type="entry name" value="GAF"/>
</dbReference>
<evidence type="ECO:0000259" key="16">
    <source>
        <dbReference type="PROSITE" id="PS50113"/>
    </source>
</evidence>
<evidence type="ECO:0000256" key="4">
    <source>
        <dbReference type="ARBA" id="ARBA00022553"/>
    </source>
</evidence>
<dbReference type="CDD" id="cd00130">
    <property type="entry name" value="PAS"/>
    <property type="match status" value="1"/>
</dbReference>
<keyword evidence="7" id="KW-0547">Nucleotide-binding</keyword>
<feature type="domain" description="Response regulatory" evidence="14">
    <location>
        <begin position="562"/>
        <end position="681"/>
    </location>
</feature>
<dbReference type="InterPro" id="IPR011006">
    <property type="entry name" value="CheY-like_superfamily"/>
</dbReference>
<evidence type="ECO:0000256" key="1">
    <source>
        <dbReference type="ARBA" id="ARBA00000085"/>
    </source>
</evidence>
<evidence type="ECO:0000256" key="12">
    <source>
        <dbReference type="PROSITE-ProRule" id="PRU00169"/>
    </source>
</evidence>
<dbReference type="InterPro" id="IPR000014">
    <property type="entry name" value="PAS"/>
</dbReference>
<dbReference type="GO" id="GO:0005886">
    <property type="term" value="C:plasma membrane"/>
    <property type="evidence" value="ECO:0007669"/>
    <property type="project" value="UniProtKB-ARBA"/>
</dbReference>
<dbReference type="GO" id="GO:0000155">
    <property type="term" value="F:phosphorelay sensor kinase activity"/>
    <property type="evidence" value="ECO:0007669"/>
    <property type="project" value="InterPro"/>
</dbReference>
<organism evidence="17 18">
    <name type="scientific">Dasania phycosphaerae</name>
    <dbReference type="NCBI Taxonomy" id="2950436"/>
    <lineage>
        <taxon>Bacteria</taxon>
        <taxon>Pseudomonadati</taxon>
        <taxon>Pseudomonadota</taxon>
        <taxon>Gammaproteobacteria</taxon>
        <taxon>Cellvibrionales</taxon>
        <taxon>Spongiibacteraceae</taxon>
        <taxon>Dasania</taxon>
    </lineage>
</organism>
<dbReference type="SUPFAM" id="SSF55781">
    <property type="entry name" value="GAF domain-like"/>
    <property type="match status" value="1"/>
</dbReference>
<dbReference type="SUPFAM" id="SSF52172">
    <property type="entry name" value="CheY-like"/>
    <property type="match status" value="1"/>
</dbReference>
<dbReference type="Gene3D" id="3.30.450.40">
    <property type="match status" value="1"/>
</dbReference>
<comment type="catalytic activity">
    <reaction evidence="1">
        <text>ATP + protein L-histidine = ADP + protein N-phospho-L-histidine.</text>
        <dbReference type="EC" id="2.7.13.3"/>
    </reaction>
</comment>
<dbReference type="Gene3D" id="1.10.287.130">
    <property type="match status" value="1"/>
</dbReference>
<dbReference type="InterPro" id="IPR035965">
    <property type="entry name" value="PAS-like_dom_sf"/>
</dbReference>
<evidence type="ECO:0000256" key="5">
    <source>
        <dbReference type="ARBA" id="ARBA00022679"/>
    </source>
</evidence>
<dbReference type="InterPro" id="IPR029016">
    <property type="entry name" value="GAF-like_dom_sf"/>
</dbReference>
<dbReference type="SMART" id="SM00387">
    <property type="entry name" value="HATPase_c"/>
    <property type="match status" value="1"/>
</dbReference>
<evidence type="ECO:0000256" key="3">
    <source>
        <dbReference type="ARBA" id="ARBA00012438"/>
    </source>
</evidence>
<name>A0A9J6RI02_9GAMM</name>
<dbReference type="Pfam" id="PF01590">
    <property type="entry name" value="GAF"/>
    <property type="match status" value="1"/>
</dbReference>
<evidence type="ECO:0000256" key="7">
    <source>
        <dbReference type="ARBA" id="ARBA00022741"/>
    </source>
</evidence>
<dbReference type="SUPFAM" id="SSF55874">
    <property type="entry name" value="ATPase domain of HSP90 chaperone/DNA topoisomerase II/histidine kinase"/>
    <property type="match status" value="1"/>
</dbReference>
<dbReference type="PROSITE" id="PS50113">
    <property type="entry name" value="PAC"/>
    <property type="match status" value="1"/>
</dbReference>
<evidence type="ECO:0000259" key="14">
    <source>
        <dbReference type="PROSITE" id="PS50110"/>
    </source>
</evidence>
<dbReference type="FunFam" id="3.30.565.10:FF:000006">
    <property type="entry name" value="Sensor histidine kinase WalK"/>
    <property type="match status" value="1"/>
</dbReference>
<dbReference type="CDD" id="cd17546">
    <property type="entry name" value="REC_hyHK_CKI1_RcsC-like"/>
    <property type="match status" value="1"/>
</dbReference>
<dbReference type="FunFam" id="1.10.287.130:FF:000004">
    <property type="entry name" value="Ethylene receptor 1"/>
    <property type="match status" value="1"/>
</dbReference>
<keyword evidence="10" id="KW-1133">Transmembrane helix</keyword>
<reference evidence="17 18" key="1">
    <citation type="submission" date="2022-12" db="EMBL/GenBank/DDBJ databases">
        <title>Dasania phycosphaerae sp. nov., isolated from particulate material of the south coast of Korea.</title>
        <authorList>
            <person name="Jiang Y."/>
        </authorList>
    </citation>
    <scope>NUCLEOTIDE SEQUENCE [LARGE SCALE GENOMIC DNA]</scope>
    <source>
        <strain evidence="17 18">GY-19</strain>
    </source>
</reference>
<dbReference type="PROSITE" id="PS50109">
    <property type="entry name" value="HIS_KIN"/>
    <property type="match status" value="1"/>
</dbReference>
<gene>
    <name evidence="17" type="ORF">O0V09_00350</name>
</gene>